<dbReference type="AlphaFoldDB" id="A0A8H5ESZ2"/>
<keyword evidence="3" id="KW-1185">Reference proteome</keyword>
<dbReference type="OrthoDB" id="2121828at2759"/>
<accession>A0A8H5ESZ2</accession>
<protein>
    <submittedName>
        <fullName evidence="2">Uncharacterized protein</fullName>
    </submittedName>
</protein>
<proteinExistence type="predicted"/>
<name>A0A8H5ESZ2_9AGAR</name>
<feature type="chain" id="PRO_5034995672" evidence="1">
    <location>
        <begin position="22"/>
        <end position="77"/>
    </location>
</feature>
<reference evidence="2 3" key="1">
    <citation type="journal article" date="2020" name="ISME J.">
        <title>Uncovering the hidden diversity of litter-decomposition mechanisms in mushroom-forming fungi.</title>
        <authorList>
            <person name="Floudas D."/>
            <person name="Bentzer J."/>
            <person name="Ahren D."/>
            <person name="Johansson T."/>
            <person name="Persson P."/>
            <person name="Tunlid A."/>
        </authorList>
    </citation>
    <scope>NUCLEOTIDE SEQUENCE [LARGE SCALE GENOMIC DNA]</scope>
    <source>
        <strain evidence="2 3">CBS 175.51</strain>
    </source>
</reference>
<evidence type="ECO:0000313" key="2">
    <source>
        <dbReference type="EMBL" id="KAF5311231.1"/>
    </source>
</evidence>
<feature type="signal peptide" evidence="1">
    <location>
        <begin position="1"/>
        <end position="21"/>
    </location>
</feature>
<sequence>MQFKQLALAVALACALPAVHAGEGQVLTATRVFHTIIKYSPFLVESTTVVTWTQSSSIAETATPTPIPNAVETAAAE</sequence>
<dbReference type="EMBL" id="JAACJK010000228">
    <property type="protein sequence ID" value="KAF5311231.1"/>
    <property type="molecule type" value="Genomic_DNA"/>
</dbReference>
<dbReference type="Proteomes" id="UP000541558">
    <property type="component" value="Unassembled WGS sequence"/>
</dbReference>
<keyword evidence="1" id="KW-0732">Signal</keyword>
<evidence type="ECO:0000256" key="1">
    <source>
        <dbReference type="SAM" id="SignalP"/>
    </source>
</evidence>
<comment type="caution">
    <text evidence="2">The sequence shown here is derived from an EMBL/GenBank/DDBJ whole genome shotgun (WGS) entry which is preliminary data.</text>
</comment>
<evidence type="ECO:0000313" key="3">
    <source>
        <dbReference type="Proteomes" id="UP000541558"/>
    </source>
</evidence>
<organism evidence="2 3">
    <name type="scientific">Ephemerocybe angulata</name>
    <dbReference type="NCBI Taxonomy" id="980116"/>
    <lineage>
        <taxon>Eukaryota</taxon>
        <taxon>Fungi</taxon>
        <taxon>Dikarya</taxon>
        <taxon>Basidiomycota</taxon>
        <taxon>Agaricomycotina</taxon>
        <taxon>Agaricomycetes</taxon>
        <taxon>Agaricomycetidae</taxon>
        <taxon>Agaricales</taxon>
        <taxon>Agaricineae</taxon>
        <taxon>Psathyrellaceae</taxon>
        <taxon>Ephemerocybe</taxon>
    </lineage>
</organism>
<gene>
    <name evidence="2" type="ORF">D9611_013037</name>
</gene>